<evidence type="ECO:0000256" key="5">
    <source>
        <dbReference type="ARBA" id="ARBA00023136"/>
    </source>
</evidence>
<keyword evidence="2" id="KW-1003">Cell membrane</keyword>
<evidence type="ECO:0000313" key="7">
    <source>
        <dbReference type="EMBL" id="MFC4719869.1"/>
    </source>
</evidence>
<keyword evidence="8" id="KW-1185">Reference proteome</keyword>
<gene>
    <name evidence="7" type="ORF">ACFO5I_09035</name>
</gene>
<keyword evidence="5 6" id="KW-0472">Membrane</keyword>
<evidence type="ECO:0000256" key="4">
    <source>
        <dbReference type="ARBA" id="ARBA00022989"/>
    </source>
</evidence>
<evidence type="ECO:0000256" key="2">
    <source>
        <dbReference type="ARBA" id="ARBA00022475"/>
    </source>
</evidence>
<dbReference type="Proteomes" id="UP001595969">
    <property type="component" value="Unassembled WGS sequence"/>
</dbReference>
<dbReference type="EMBL" id="JBHSGS010000049">
    <property type="protein sequence ID" value="MFC4719869.1"/>
    <property type="molecule type" value="Genomic_DNA"/>
</dbReference>
<evidence type="ECO:0000256" key="6">
    <source>
        <dbReference type="SAM" id="Phobius"/>
    </source>
</evidence>
<dbReference type="InterPro" id="IPR022781">
    <property type="entry name" value="Flagellar_biosynth_FliO"/>
</dbReference>
<dbReference type="Pfam" id="PF04347">
    <property type="entry name" value="FliO"/>
    <property type="match status" value="1"/>
</dbReference>
<evidence type="ECO:0000256" key="1">
    <source>
        <dbReference type="ARBA" id="ARBA00004236"/>
    </source>
</evidence>
<reference evidence="8" key="1">
    <citation type="journal article" date="2019" name="Int. J. Syst. Evol. Microbiol.">
        <title>The Global Catalogue of Microorganisms (GCM) 10K type strain sequencing project: providing services to taxonomists for standard genome sequencing and annotation.</title>
        <authorList>
            <consortium name="The Broad Institute Genomics Platform"/>
            <consortium name="The Broad Institute Genome Sequencing Center for Infectious Disease"/>
            <person name="Wu L."/>
            <person name="Ma J."/>
        </authorList>
    </citation>
    <scope>NUCLEOTIDE SEQUENCE [LARGE SCALE GENOMIC DNA]</scope>
    <source>
        <strain evidence="8">CGMCC 1.19032</strain>
    </source>
</reference>
<keyword evidence="4 6" id="KW-1133">Transmembrane helix</keyword>
<proteinExistence type="predicted"/>
<sequence>MELFFSVIKMIVFLVVIIYAINWSLKYLNRYTNQPSDAFQVLQRLSVSKASSLALVKMLDQYYLMSLSEQQNQIIKILTPEEVAAYQAKNVAQTTKPVPNQFSDLVNKSMKQLSKKKEEAKHENHKIKK</sequence>
<protein>
    <submittedName>
        <fullName evidence="7">Flagellar biosynthetic protein FliO</fullName>
    </submittedName>
</protein>
<organism evidence="7 8">
    <name type="scientific">Enterococcus lemanii</name>
    <dbReference type="NCBI Taxonomy" id="1159752"/>
    <lineage>
        <taxon>Bacteria</taxon>
        <taxon>Bacillati</taxon>
        <taxon>Bacillota</taxon>
        <taxon>Bacilli</taxon>
        <taxon>Lactobacillales</taxon>
        <taxon>Enterococcaceae</taxon>
        <taxon>Enterococcus</taxon>
    </lineage>
</organism>
<dbReference type="RefSeq" id="WP_204652848.1">
    <property type="nucleotide sequence ID" value="NZ_JAFBFD010000002.1"/>
</dbReference>
<comment type="caution">
    <text evidence="7">The sequence shown here is derived from an EMBL/GenBank/DDBJ whole genome shotgun (WGS) entry which is preliminary data.</text>
</comment>
<keyword evidence="3 6" id="KW-0812">Transmembrane</keyword>
<accession>A0ABV9MXX3</accession>
<comment type="subcellular location">
    <subcellularLocation>
        <location evidence="1">Cell membrane</location>
    </subcellularLocation>
</comment>
<keyword evidence="7" id="KW-0966">Cell projection</keyword>
<evidence type="ECO:0000256" key="3">
    <source>
        <dbReference type="ARBA" id="ARBA00022692"/>
    </source>
</evidence>
<feature type="transmembrane region" description="Helical" evidence="6">
    <location>
        <begin position="6"/>
        <end position="25"/>
    </location>
</feature>
<name>A0ABV9MXX3_9ENTE</name>
<evidence type="ECO:0000313" key="8">
    <source>
        <dbReference type="Proteomes" id="UP001595969"/>
    </source>
</evidence>
<keyword evidence="7" id="KW-0282">Flagellum</keyword>
<keyword evidence="7" id="KW-0969">Cilium</keyword>